<dbReference type="Proteomes" id="UP000054558">
    <property type="component" value="Unassembled WGS sequence"/>
</dbReference>
<dbReference type="PROSITE" id="PS50213">
    <property type="entry name" value="FAS1"/>
    <property type="match status" value="2"/>
</dbReference>
<accession>A0A1Y1HV44</accession>
<keyword evidence="2" id="KW-0732">Signal</keyword>
<feature type="region of interest" description="Disordered" evidence="1">
    <location>
        <begin position="397"/>
        <end position="425"/>
    </location>
</feature>
<dbReference type="EMBL" id="DF237036">
    <property type="protein sequence ID" value="GAQ81682.1"/>
    <property type="molecule type" value="Genomic_DNA"/>
</dbReference>
<dbReference type="OrthoDB" id="286301at2759"/>
<dbReference type="PANTHER" id="PTHR10900:SF77">
    <property type="entry name" value="FI19380P1"/>
    <property type="match status" value="1"/>
</dbReference>
<dbReference type="Pfam" id="PF02469">
    <property type="entry name" value="Fasciclin"/>
    <property type="match status" value="2"/>
</dbReference>
<dbReference type="SMART" id="SM00554">
    <property type="entry name" value="FAS1"/>
    <property type="match status" value="2"/>
</dbReference>
<sequence>MAGHTRLVPLFLIFLLFFATRSCAQSSSLSNSSSPCLRSLSQASQFSKFAAYISSVGLAPGLLDAIANSGGGITVFAPLDGAWDGMSPNATTFLTTPANALVLQRLLFSHAVGGSLPAARFTNNETLISLSGEPLLILRATSVLQVDSFPITAPDTIVAADCVVHGFNGIIVPFTIPVSSGLMPTTPPLFGGPVLPAPAPAPVPVPAPAPQPAPEPAPAPQPGPAPAPAPSAFPCSTILETAVNTGRYRQLVQVLQATGLDLAIRTLTIPVTIFGPTDDAFNAIPPALLLKLGASSDVLQRILLYHVADGYHPAASLLSKGNVSLSSELQGLPIPVFSLNQSTLFVGPPGSSGAVTEPDLALVQPLCALHGINTVMIPPGFVFPGAPGPAPVATPVVTQNSSSSGTLTVPGAPQPSRRSGAKSISPGWTASCLVSLAAVVATALL</sequence>
<feature type="domain" description="FAS1" evidence="3">
    <location>
        <begin position="33"/>
        <end position="171"/>
    </location>
</feature>
<feature type="domain" description="FAS1" evidence="3">
    <location>
        <begin position="235"/>
        <end position="376"/>
    </location>
</feature>
<dbReference type="PANTHER" id="PTHR10900">
    <property type="entry name" value="PERIOSTIN-RELATED"/>
    <property type="match status" value="1"/>
</dbReference>
<evidence type="ECO:0000256" key="2">
    <source>
        <dbReference type="SAM" id="SignalP"/>
    </source>
</evidence>
<organism evidence="4 5">
    <name type="scientific">Klebsormidium nitens</name>
    <name type="common">Green alga</name>
    <name type="synonym">Ulothrix nitens</name>
    <dbReference type="NCBI Taxonomy" id="105231"/>
    <lineage>
        <taxon>Eukaryota</taxon>
        <taxon>Viridiplantae</taxon>
        <taxon>Streptophyta</taxon>
        <taxon>Klebsormidiophyceae</taxon>
        <taxon>Klebsormidiales</taxon>
        <taxon>Klebsormidiaceae</taxon>
        <taxon>Klebsormidium</taxon>
    </lineage>
</organism>
<dbReference type="OMA" id="VMKHNIT"/>
<keyword evidence="5" id="KW-1185">Reference proteome</keyword>
<feature type="region of interest" description="Disordered" evidence="1">
    <location>
        <begin position="205"/>
        <end position="230"/>
    </location>
</feature>
<gene>
    <name evidence="4" type="ORF">KFL_000870180</name>
</gene>
<dbReference type="InterPro" id="IPR050904">
    <property type="entry name" value="Adhesion/Biosynth-related"/>
</dbReference>
<protein>
    <recommendedName>
        <fullName evidence="3">FAS1 domain-containing protein</fullName>
    </recommendedName>
</protein>
<evidence type="ECO:0000313" key="4">
    <source>
        <dbReference type="EMBL" id="GAQ81682.1"/>
    </source>
</evidence>
<dbReference type="InterPro" id="IPR036378">
    <property type="entry name" value="FAS1_dom_sf"/>
</dbReference>
<dbReference type="Gene3D" id="2.30.180.10">
    <property type="entry name" value="FAS1 domain"/>
    <property type="match status" value="2"/>
</dbReference>
<evidence type="ECO:0000313" key="5">
    <source>
        <dbReference type="Proteomes" id="UP000054558"/>
    </source>
</evidence>
<name>A0A1Y1HV44_KLENI</name>
<feature type="chain" id="PRO_5012485712" description="FAS1 domain-containing protein" evidence="2">
    <location>
        <begin position="25"/>
        <end position="445"/>
    </location>
</feature>
<dbReference type="STRING" id="105231.A0A1Y1HV44"/>
<feature type="signal peptide" evidence="2">
    <location>
        <begin position="1"/>
        <end position="24"/>
    </location>
</feature>
<evidence type="ECO:0000259" key="3">
    <source>
        <dbReference type="PROSITE" id="PS50213"/>
    </source>
</evidence>
<proteinExistence type="predicted"/>
<dbReference type="InterPro" id="IPR000782">
    <property type="entry name" value="FAS1_domain"/>
</dbReference>
<dbReference type="AlphaFoldDB" id="A0A1Y1HV44"/>
<dbReference type="GO" id="GO:0005615">
    <property type="term" value="C:extracellular space"/>
    <property type="evidence" value="ECO:0000318"/>
    <property type="project" value="GO_Central"/>
</dbReference>
<evidence type="ECO:0000256" key="1">
    <source>
        <dbReference type="SAM" id="MobiDB-lite"/>
    </source>
</evidence>
<reference evidence="4 5" key="1">
    <citation type="journal article" date="2014" name="Nat. Commun.">
        <title>Klebsormidium flaccidum genome reveals primary factors for plant terrestrial adaptation.</title>
        <authorList>
            <person name="Hori K."/>
            <person name="Maruyama F."/>
            <person name="Fujisawa T."/>
            <person name="Togashi T."/>
            <person name="Yamamoto N."/>
            <person name="Seo M."/>
            <person name="Sato S."/>
            <person name="Yamada T."/>
            <person name="Mori H."/>
            <person name="Tajima N."/>
            <person name="Moriyama T."/>
            <person name="Ikeuchi M."/>
            <person name="Watanabe M."/>
            <person name="Wada H."/>
            <person name="Kobayashi K."/>
            <person name="Saito M."/>
            <person name="Masuda T."/>
            <person name="Sasaki-Sekimoto Y."/>
            <person name="Mashiguchi K."/>
            <person name="Awai K."/>
            <person name="Shimojima M."/>
            <person name="Masuda S."/>
            <person name="Iwai M."/>
            <person name="Nobusawa T."/>
            <person name="Narise T."/>
            <person name="Kondo S."/>
            <person name="Saito H."/>
            <person name="Sato R."/>
            <person name="Murakawa M."/>
            <person name="Ihara Y."/>
            <person name="Oshima-Yamada Y."/>
            <person name="Ohtaka K."/>
            <person name="Satoh M."/>
            <person name="Sonobe K."/>
            <person name="Ishii M."/>
            <person name="Ohtani R."/>
            <person name="Kanamori-Sato M."/>
            <person name="Honoki R."/>
            <person name="Miyazaki D."/>
            <person name="Mochizuki H."/>
            <person name="Umetsu J."/>
            <person name="Higashi K."/>
            <person name="Shibata D."/>
            <person name="Kamiya Y."/>
            <person name="Sato N."/>
            <person name="Nakamura Y."/>
            <person name="Tabata S."/>
            <person name="Ida S."/>
            <person name="Kurokawa K."/>
            <person name="Ohta H."/>
        </authorList>
    </citation>
    <scope>NUCLEOTIDE SEQUENCE [LARGE SCALE GENOMIC DNA]</scope>
    <source>
        <strain evidence="4 5">NIES-2285</strain>
    </source>
</reference>
<dbReference type="SUPFAM" id="SSF82153">
    <property type="entry name" value="FAS1 domain"/>
    <property type="match status" value="2"/>
</dbReference>